<name>A0A8S0PY12_OLEEU</name>
<comment type="caution">
    <text evidence="1">The sequence shown here is derived from an EMBL/GenBank/DDBJ whole genome shotgun (WGS) entry which is preliminary data.</text>
</comment>
<dbReference type="Gramene" id="OE9A064860T1">
    <property type="protein sequence ID" value="OE9A064860C1"/>
    <property type="gene ID" value="OE9A064860"/>
</dbReference>
<organism evidence="1 2">
    <name type="scientific">Olea europaea subsp. europaea</name>
    <dbReference type="NCBI Taxonomy" id="158383"/>
    <lineage>
        <taxon>Eukaryota</taxon>
        <taxon>Viridiplantae</taxon>
        <taxon>Streptophyta</taxon>
        <taxon>Embryophyta</taxon>
        <taxon>Tracheophyta</taxon>
        <taxon>Spermatophyta</taxon>
        <taxon>Magnoliopsida</taxon>
        <taxon>eudicotyledons</taxon>
        <taxon>Gunneridae</taxon>
        <taxon>Pentapetalae</taxon>
        <taxon>asterids</taxon>
        <taxon>lamiids</taxon>
        <taxon>Lamiales</taxon>
        <taxon>Oleaceae</taxon>
        <taxon>Oleeae</taxon>
        <taxon>Olea</taxon>
    </lineage>
</organism>
<dbReference type="EMBL" id="CACTIH010000295">
    <property type="protein sequence ID" value="CAA2958934.1"/>
    <property type="molecule type" value="Genomic_DNA"/>
</dbReference>
<evidence type="ECO:0000313" key="1">
    <source>
        <dbReference type="EMBL" id="CAA2958934.1"/>
    </source>
</evidence>
<proteinExistence type="predicted"/>
<accession>A0A8S0PY12</accession>
<gene>
    <name evidence="1" type="ORF">OLEA9_A064860</name>
</gene>
<evidence type="ECO:0000313" key="2">
    <source>
        <dbReference type="Proteomes" id="UP000594638"/>
    </source>
</evidence>
<dbReference type="Proteomes" id="UP000594638">
    <property type="component" value="Unassembled WGS sequence"/>
</dbReference>
<protein>
    <submittedName>
        <fullName evidence="1">Uncharacterized protein</fullName>
    </submittedName>
</protein>
<reference evidence="1 2" key="1">
    <citation type="submission" date="2019-12" db="EMBL/GenBank/DDBJ databases">
        <authorList>
            <person name="Alioto T."/>
            <person name="Alioto T."/>
            <person name="Gomez Garrido J."/>
        </authorList>
    </citation>
    <scope>NUCLEOTIDE SEQUENCE [LARGE SCALE GENOMIC DNA]</scope>
</reference>
<keyword evidence="2" id="KW-1185">Reference proteome</keyword>
<sequence>MVEIDWMAKLTKVLELDHVLAFGKEVRARSCVDCLISIAYKVGVVKLSKRSPEFGHDQASSAWSIWTFRCIGDMDPMKSKQFLRDS</sequence>
<dbReference type="AlphaFoldDB" id="A0A8S0PY12"/>